<dbReference type="InterPro" id="IPR034679">
    <property type="entry name" value="ATP_synth_b"/>
</dbReference>
<keyword evidence="12" id="KW-0175">Coiled coil</keyword>
<keyword evidence="15" id="KW-1185">Reference proteome</keyword>
<comment type="similarity">
    <text evidence="2 11">Belongs to the ATPase B chain family.</text>
</comment>
<evidence type="ECO:0000256" key="6">
    <source>
        <dbReference type="ARBA" id="ARBA00022781"/>
    </source>
</evidence>
<sequence length="146" mass="16684">EKKEPGKLFDFDATLPIIVAEFLFLMVALDKIWFTPVGKIMDERDEMIRNKLESVKDNSEEIKKLQDEAEALIQAARAETTAALNKMKKETAAELEAKLQKSRERIEQELAQALANLEEQKQETLKSLETQVQELSDKIVEKVLPV</sequence>
<dbReference type="OrthoDB" id="3819at2759"/>
<evidence type="ECO:0000256" key="3">
    <source>
        <dbReference type="ARBA" id="ARBA00022448"/>
    </source>
</evidence>
<comment type="function">
    <text evidence="10">F(1)F(0) ATP synthase produces ATP from ADP in the presence of a proton or sodium gradient. F-type ATPases consist of two structural domains, F(1) containing the extramembraneous catalytic core and F(0) containing the membrane proton channel, linked together by a central stalk and a peripheral stalk. During catalysis, ATP synthesis in the catalytic domain of F(1) is coupled via a rotary mechanism of the central stalk subunits to proton translocation.</text>
</comment>
<evidence type="ECO:0000313" key="14">
    <source>
        <dbReference type="EMBL" id="EFJ32622.1"/>
    </source>
</evidence>
<evidence type="ECO:0000256" key="2">
    <source>
        <dbReference type="ARBA" id="ARBA00005513"/>
    </source>
</evidence>
<dbReference type="InterPro" id="IPR050059">
    <property type="entry name" value="ATP_synthase_B_chain"/>
</dbReference>
<accession>D8R681</accession>
<evidence type="ECO:0000256" key="5">
    <source>
        <dbReference type="ARBA" id="ARBA00022692"/>
    </source>
</evidence>
<organism evidence="15">
    <name type="scientific">Selaginella moellendorffii</name>
    <name type="common">Spikemoss</name>
    <dbReference type="NCBI Taxonomy" id="88036"/>
    <lineage>
        <taxon>Eukaryota</taxon>
        <taxon>Viridiplantae</taxon>
        <taxon>Streptophyta</taxon>
        <taxon>Embryophyta</taxon>
        <taxon>Tracheophyta</taxon>
        <taxon>Lycopodiopsida</taxon>
        <taxon>Selaginellales</taxon>
        <taxon>Selaginellaceae</taxon>
        <taxon>Selaginella</taxon>
    </lineage>
</organism>
<dbReference type="AlphaFoldDB" id="D8R681"/>
<evidence type="ECO:0000256" key="7">
    <source>
        <dbReference type="ARBA" id="ARBA00022989"/>
    </source>
</evidence>
<evidence type="ECO:0000256" key="10">
    <source>
        <dbReference type="ARBA" id="ARBA00025198"/>
    </source>
</evidence>
<evidence type="ECO:0000313" key="15">
    <source>
        <dbReference type="Proteomes" id="UP000001514"/>
    </source>
</evidence>
<dbReference type="PANTHER" id="PTHR33445:SF2">
    <property type="entry name" value="ATP SYNTHASE SUBUNIT B', CHLOROPLASTIC"/>
    <property type="match status" value="1"/>
</dbReference>
<keyword evidence="5 11" id="KW-0812">Transmembrane</keyword>
<feature type="non-terminal residue" evidence="14">
    <location>
        <position position="1"/>
    </location>
</feature>
<keyword evidence="9 13" id="KW-0472">Membrane</keyword>
<evidence type="ECO:0000256" key="13">
    <source>
        <dbReference type="SAM" id="Phobius"/>
    </source>
</evidence>
<dbReference type="PANTHER" id="PTHR33445">
    <property type="entry name" value="ATP SYNTHASE SUBUNIT B', CHLOROPLASTIC"/>
    <property type="match status" value="1"/>
</dbReference>
<feature type="coiled-coil region" evidence="12">
    <location>
        <begin position="48"/>
        <end position="138"/>
    </location>
</feature>
<evidence type="ECO:0000256" key="8">
    <source>
        <dbReference type="ARBA" id="ARBA00023065"/>
    </source>
</evidence>
<dbReference type="HAMAP" id="MF_01399">
    <property type="entry name" value="ATP_synth_bprime"/>
    <property type="match status" value="1"/>
</dbReference>
<dbReference type="HOGENOM" id="CLU_079215_0_2_1"/>
<comment type="subcellular location">
    <subcellularLocation>
        <location evidence="1">Membrane</location>
        <topology evidence="1">Single-pass membrane protein</topology>
    </subcellularLocation>
</comment>
<dbReference type="GO" id="GO:0045259">
    <property type="term" value="C:proton-transporting ATP synthase complex"/>
    <property type="evidence" value="ECO:0000318"/>
    <property type="project" value="GO_Central"/>
</dbReference>
<proteinExistence type="inferred from homology"/>
<dbReference type="CDD" id="cd06503">
    <property type="entry name" value="ATP-synt_Fo_b"/>
    <property type="match status" value="1"/>
</dbReference>
<keyword evidence="6 11" id="KW-0375">Hydrogen ion transport</keyword>
<dbReference type="EMBL" id="GL377572">
    <property type="protein sequence ID" value="EFJ32622.1"/>
    <property type="molecule type" value="Genomic_DNA"/>
</dbReference>
<dbReference type="Gene3D" id="1.20.120.20">
    <property type="entry name" value="Apolipoprotein"/>
    <property type="match status" value="1"/>
</dbReference>
<dbReference type="GO" id="GO:0015986">
    <property type="term" value="P:proton motive force-driven ATP synthesis"/>
    <property type="evidence" value="ECO:0007669"/>
    <property type="project" value="InterPro"/>
</dbReference>
<gene>
    <name evidence="14" type="ORF">SELMODRAFT_16497</name>
</gene>
<dbReference type="Gramene" id="EFJ32622">
    <property type="protein sequence ID" value="EFJ32622"/>
    <property type="gene ID" value="SELMODRAFT_16497"/>
</dbReference>
<dbReference type="GO" id="GO:0015078">
    <property type="term" value="F:proton transmembrane transporter activity"/>
    <property type="evidence" value="ECO:0007669"/>
    <property type="project" value="InterPro"/>
</dbReference>
<dbReference type="eggNOG" id="ENOG502RH8G">
    <property type="taxonomic scope" value="Eukaryota"/>
</dbReference>
<dbReference type="OMA" id="PLMAIQF"/>
<dbReference type="HAMAP" id="MF_01398">
    <property type="entry name" value="ATP_synth_b_bprime"/>
    <property type="match status" value="1"/>
</dbReference>
<dbReference type="InParanoid" id="D8R681"/>
<dbReference type="KEGG" id="smo:SELMODRAFT_16497"/>
<feature type="non-terminal residue" evidence="14">
    <location>
        <position position="146"/>
    </location>
</feature>
<protein>
    <submittedName>
        <fullName evidence="14">Uncharacterized protein</fullName>
    </submittedName>
</protein>
<evidence type="ECO:0000256" key="11">
    <source>
        <dbReference type="RuleBase" id="RU003848"/>
    </source>
</evidence>
<evidence type="ECO:0000256" key="4">
    <source>
        <dbReference type="ARBA" id="ARBA00022547"/>
    </source>
</evidence>
<dbReference type="STRING" id="88036.D8R681"/>
<keyword evidence="4 11" id="KW-0138">CF(0)</keyword>
<evidence type="ECO:0000256" key="12">
    <source>
        <dbReference type="SAM" id="Coils"/>
    </source>
</evidence>
<feature type="transmembrane region" description="Helical" evidence="13">
    <location>
        <begin position="13"/>
        <end position="34"/>
    </location>
</feature>
<dbReference type="Proteomes" id="UP000001514">
    <property type="component" value="Unassembled WGS sequence"/>
</dbReference>
<keyword evidence="8 11" id="KW-0406">Ion transport</keyword>
<dbReference type="InterPro" id="IPR002146">
    <property type="entry name" value="ATP_synth_b/b'su_bac/chlpt"/>
</dbReference>
<dbReference type="Pfam" id="PF00430">
    <property type="entry name" value="ATP-synt_B"/>
    <property type="match status" value="1"/>
</dbReference>
<reference evidence="14 15" key="1">
    <citation type="journal article" date="2011" name="Science">
        <title>The Selaginella genome identifies genetic changes associated with the evolution of vascular plants.</title>
        <authorList>
            <person name="Banks J.A."/>
            <person name="Nishiyama T."/>
            <person name="Hasebe M."/>
            <person name="Bowman J.L."/>
            <person name="Gribskov M."/>
            <person name="dePamphilis C."/>
            <person name="Albert V.A."/>
            <person name="Aono N."/>
            <person name="Aoyama T."/>
            <person name="Ambrose B.A."/>
            <person name="Ashton N.W."/>
            <person name="Axtell M.J."/>
            <person name="Barker E."/>
            <person name="Barker M.S."/>
            <person name="Bennetzen J.L."/>
            <person name="Bonawitz N.D."/>
            <person name="Chapple C."/>
            <person name="Cheng C."/>
            <person name="Correa L.G."/>
            <person name="Dacre M."/>
            <person name="DeBarry J."/>
            <person name="Dreyer I."/>
            <person name="Elias M."/>
            <person name="Engstrom E.M."/>
            <person name="Estelle M."/>
            <person name="Feng L."/>
            <person name="Finet C."/>
            <person name="Floyd S.K."/>
            <person name="Frommer W.B."/>
            <person name="Fujita T."/>
            <person name="Gramzow L."/>
            <person name="Gutensohn M."/>
            <person name="Harholt J."/>
            <person name="Hattori M."/>
            <person name="Heyl A."/>
            <person name="Hirai T."/>
            <person name="Hiwatashi Y."/>
            <person name="Ishikawa M."/>
            <person name="Iwata M."/>
            <person name="Karol K.G."/>
            <person name="Koehler B."/>
            <person name="Kolukisaoglu U."/>
            <person name="Kubo M."/>
            <person name="Kurata T."/>
            <person name="Lalonde S."/>
            <person name="Li K."/>
            <person name="Li Y."/>
            <person name="Litt A."/>
            <person name="Lyons E."/>
            <person name="Manning G."/>
            <person name="Maruyama T."/>
            <person name="Michael T.P."/>
            <person name="Mikami K."/>
            <person name="Miyazaki S."/>
            <person name="Morinaga S."/>
            <person name="Murata T."/>
            <person name="Mueller-Roeber B."/>
            <person name="Nelson D.R."/>
            <person name="Obara M."/>
            <person name="Oguri Y."/>
            <person name="Olmstead R.G."/>
            <person name="Onodera N."/>
            <person name="Petersen B.L."/>
            <person name="Pils B."/>
            <person name="Prigge M."/>
            <person name="Rensing S.A."/>
            <person name="Riano-Pachon D.M."/>
            <person name="Roberts A.W."/>
            <person name="Sato Y."/>
            <person name="Scheller H.V."/>
            <person name="Schulz B."/>
            <person name="Schulz C."/>
            <person name="Shakirov E.V."/>
            <person name="Shibagaki N."/>
            <person name="Shinohara N."/>
            <person name="Shippen D.E."/>
            <person name="Soerensen I."/>
            <person name="Sotooka R."/>
            <person name="Sugimoto N."/>
            <person name="Sugita M."/>
            <person name="Sumikawa N."/>
            <person name="Tanurdzic M."/>
            <person name="Theissen G."/>
            <person name="Ulvskov P."/>
            <person name="Wakazuki S."/>
            <person name="Weng J.K."/>
            <person name="Willats W.W."/>
            <person name="Wipf D."/>
            <person name="Wolf P.G."/>
            <person name="Yang L."/>
            <person name="Zimmer A.D."/>
            <person name="Zhu Q."/>
            <person name="Mitros T."/>
            <person name="Hellsten U."/>
            <person name="Loque D."/>
            <person name="Otillar R."/>
            <person name="Salamov A."/>
            <person name="Schmutz J."/>
            <person name="Shapiro H."/>
            <person name="Lindquist E."/>
            <person name="Lucas S."/>
            <person name="Rokhsar D."/>
            <person name="Grigoriev I.V."/>
        </authorList>
    </citation>
    <scope>NUCLEOTIDE SEQUENCE [LARGE SCALE GENOMIC DNA]</scope>
</reference>
<keyword evidence="3 11" id="KW-0813">Transport</keyword>
<evidence type="ECO:0000256" key="9">
    <source>
        <dbReference type="ARBA" id="ARBA00023136"/>
    </source>
</evidence>
<keyword evidence="7 13" id="KW-1133">Transmembrane helix</keyword>
<name>D8R681_SELML</name>
<evidence type="ECO:0000256" key="1">
    <source>
        <dbReference type="ARBA" id="ARBA00004167"/>
    </source>
</evidence>